<dbReference type="PROSITE" id="PS50943">
    <property type="entry name" value="HTH_CROC1"/>
    <property type="match status" value="1"/>
</dbReference>
<dbReference type="AlphaFoldDB" id="A0A430AU64"/>
<sequence>MTVFDRVKMLADKQKISIVELEEKIGFGRNSLYSWKKKVPNGESLNKVADYFNVSTDYLLGRTDNPALASVPEWATERDIIDLEEMLDSNVNMAYGGQTLTDEEKQRVKDVLTGIFWDKLQKEKRS</sequence>
<dbReference type="EMBL" id="NGKA01000010">
    <property type="protein sequence ID" value="RSU11598.1"/>
    <property type="molecule type" value="Genomic_DNA"/>
</dbReference>
<evidence type="ECO:0000313" key="2">
    <source>
        <dbReference type="EMBL" id="RSU11598.1"/>
    </source>
</evidence>
<dbReference type="GO" id="GO:0003677">
    <property type="term" value="F:DNA binding"/>
    <property type="evidence" value="ECO:0007669"/>
    <property type="project" value="InterPro"/>
</dbReference>
<gene>
    <name evidence="2" type="ORF">CBF29_07935</name>
</gene>
<keyword evidence="3" id="KW-1185">Reference proteome</keyword>
<dbReference type="Proteomes" id="UP000287605">
    <property type="component" value="Unassembled WGS sequence"/>
</dbReference>
<dbReference type="RefSeq" id="WP_126809220.1">
    <property type="nucleotide sequence ID" value="NZ_NGKA01000010.1"/>
</dbReference>
<dbReference type="CDD" id="cd00093">
    <property type="entry name" value="HTH_XRE"/>
    <property type="match status" value="1"/>
</dbReference>
<dbReference type="InterPro" id="IPR010982">
    <property type="entry name" value="Lambda_DNA-bd_dom_sf"/>
</dbReference>
<accession>A0A430AU64</accession>
<proteinExistence type="predicted"/>
<name>A0A430AU64_9ENTE</name>
<reference evidence="2 3" key="1">
    <citation type="submission" date="2017-05" db="EMBL/GenBank/DDBJ databases">
        <title>Vagococcus spp. assemblies.</title>
        <authorList>
            <person name="Gulvik C.A."/>
        </authorList>
    </citation>
    <scope>NUCLEOTIDE SEQUENCE [LARGE SCALE GENOMIC DNA]</scope>
    <source>
        <strain evidence="2 3">CCUG 51432</strain>
    </source>
</reference>
<dbReference type="OrthoDB" id="9805856at2"/>
<feature type="domain" description="HTH cro/C1-type" evidence="1">
    <location>
        <begin position="7"/>
        <end position="59"/>
    </location>
</feature>
<protein>
    <submittedName>
        <fullName evidence="2">Transcriptional regulator</fullName>
    </submittedName>
</protein>
<organism evidence="2 3">
    <name type="scientific">Vagococcus elongatus</name>
    <dbReference type="NCBI Taxonomy" id="180344"/>
    <lineage>
        <taxon>Bacteria</taxon>
        <taxon>Bacillati</taxon>
        <taxon>Bacillota</taxon>
        <taxon>Bacilli</taxon>
        <taxon>Lactobacillales</taxon>
        <taxon>Enterococcaceae</taxon>
        <taxon>Vagococcus</taxon>
    </lineage>
</organism>
<dbReference type="InterPro" id="IPR001387">
    <property type="entry name" value="Cro/C1-type_HTH"/>
</dbReference>
<comment type="caution">
    <text evidence="2">The sequence shown here is derived from an EMBL/GenBank/DDBJ whole genome shotgun (WGS) entry which is preliminary data.</text>
</comment>
<dbReference type="Gene3D" id="1.10.260.40">
    <property type="entry name" value="lambda repressor-like DNA-binding domains"/>
    <property type="match status" value="1"/>
</dbReference>
<evidence type="ECO:0000259" key="1">
    <source>
        <dbReference type="PROSITE" id="PS50943"/>
    </source>
</evidence>
<dbReference type="Pfam" id="PF01381">
    <property type="entry name" value="HTH_3"/>
    <property type="match status" value="1"/>
</dbReference>
<evidence type="ECO:0000313" key="3">
    <source>
        <dbReference type="Proteomes" id="UP000287605"/>
    </source>
</evidence>
<dbReference type="SMART" id="SM00530">
    <property type="entry name" value="HTH_XRE"/>
    <property type="match status" value="1"/>
</dbReference>
<dbReference type="SUPFAM" id="SSF47413">
    <property type="entry name" value="lambda repressor-like DNA-binding domains"/>
    <property type="match status" value="1"/>
</dbReference>